<sequence>MRFTDILHLCSQNLFRRKSRTILTVLGVIVGCCSIVTMVSIGSGINEMNEQSLKQMGDLTIINVYKQGNYDGFGTSDTTGGQVAETKLDDKAIESFKQIPGVEGATAQMSLSYTVTMTAENGRYIATYGDIQAIDMSQLENMGYKLTSGTAPTKSGEVLAGQYLAYQFYDRFRPEGSNMRYQPQDAGDGTYWVCDATGNCSQVPADQLGDEAKPFFDPMNTEITLTIQTSDDSSNGGTTMDMGYGYGSGASGSISAGGTGDSGGAGGSSGANGSGNTFKLRTTGILKEDYNKGSATSSGMLMDIAQLKEMIAKTDKSAAKTTTYEQALVKVSDISQVSEVEQQIKDMGFSTSSYEEIRKQMEEQSRGIQMALGGIGAVSLLVAAIGITNTMVMSVTERTREIGIMKALGCYVRDIRIMFLGEAGFIGLLGGVIGCVLSAVISIGINLVYMGGISGENIWHAIVGGENVMRLSVIPWWLFVFAILFSTAIGLVSGFQPANKAVKIPALDAIKNQQ</sequence>
<comment type="caution">
    <text evidence="10">The sequence shown here is derived from an EMBL/GenBank/DDBJ whole genome shotgun (WGS) entry which is preliminary data.</text>
</comment>
<feature type="transmembrane region" description="Helical" evidence="7">
    <location>
        <begin position="417"/>
        <end position="445"/>
    </location>
</feature>
<feature type="transmembrane region" description="Helical" evidence="7">
    <location>
        <begin position="370"/>
        <end position="396"/>
    </location>
</feature>
<evidence type="ECO:0000256" key="7">
    <source>
        <dbReference type="SAM" id="Phobius"/>
    </source>
</evidence>
<proteinExistence type="inferred from homology"/>
<evidence type="ECO:0000256" key="3">
    <source>
        <dbReference type="ARBA" id="ARBA00022692"/>
    </source>
</evidence>
<keyword evidence="5 7" id="KW-0472">Membrane</keyword>
<feature type="domain" description="ABC3 transporter permease C-terminal" evidence="8">
    <location>
        <begin position="375"/>
        <end position="505"/>
    </location>
</feature>
<keyword evidence="11" id="KW-1185">Reference proteome</keyword>
<evidence type="ECO:0000259" key="9">
    <source>
        <dbReference type="Pfam" id="PF12704"/>
    </source>
</evidence>
<keyword evidence="3 7" id="KW-0812">Transmembrane</keyword>
<dbReference type="PANTHER" id="PTHR30572:SF4">
    <property type="entry name" value="ABC TRANSPORTER PERMEASE YTRF"/>
    <property type="match status" value="1"/>
</dbReference>
<dbReference type="Pfam" id="PF12704">
    <property type="entry name" value="MacB_PCD"/>
    <property type="match status" value="1"/>
</dbReference>
<evidence type="ECO:0000256" key="1">
    <source>
        <dbReference type="ARBA" id="ARBA00004651"/>
    </source>
</evidence>
<feature type="domain" description="MacB-like periplasmic core" evidence="9">
    <location>
        <begin position="21"/>
        <end position="181"/>
    </location>
</feature>
<protein>
    <submittedName>
        <fullName evidence="10">ABC transporter permease</fullName>
    </submittedName>
</protein>
<gene>
    <name evidence="10" type="ORF">JS533_009170</name>
</gene>
<reference evidence="10 11" key="2">
    <citation type="journal article" date="2021" name="Syst. Appl. Microbiol.">
        <title>Phylogenetic classification of ten novel species belonging to the genus Bifidobacterium comprising B. phasiani sp. nov., B. pongonis sp. nov., B. saguinibicoloris sp. nov., B. colobi sp. nov., B. simiiventris sp. nov., B. santillanense sp. nov., B. miconis sp. nov., B. amazonense sp. nov., B. pluvialisilvae sp. nov., and B. miconisargentati sp. nov.</title>
        <authorList>
            <person name="Lugli G.A."/>
            <person name="Calvete-Torre I."/>
            <person name="Alessandri G."/>
            <person name="Milani C."/>
            <person name="Turroni F."/>
            <person name="Laiolo P."/>
            <person name="Ossiprandi M.C."/>
            <person name="Margolles A."/>
            <person name="Ruiz L."/>
            <person name="Ventura M."/>
        </authorList>
    </citation>
    <scope>NUCLEOTIDE SEQUENCE [LARGE SCALE GENOMIC DNA]</scope>
    <source>
        <strain evidence="10 11">MA1</strain>
    </source>
</reference>
<dbReference type="EMBL" id="JAFEJT020000039">
    <property type="protein sequence ID" value="MCH9276433.1"/>
    <property type="molecule type" value="Genomic_DNA"/>
</dbReference>
<reference evidence="10 11" key="1">
    <citation type="journal article" date="2021" name="Environ. Microbiol.">
        <title>Genetic insights into the dark matter of the mammalian gut microbiota through targeted genome reconstruction.</title>
        <authorList>
            <person name="Lugli G.A."/>
            <person name="Alessandri G."/>
            <person name="Milani C."/>
            <person name="Viappiani A."/>
            <person name="Fontana F."/>
            <person name="Tarracchini C."/>
            <person name="Mancabelli L."/>
            <person name="Argentini C."/>
            <person name="Ruiz L."/>
            <person name="Margolles A."/>
            <person name="van Sinderen D."/>
            <person name="Turroni F."/>
            <person name="Ventura M."/>
        </authorList>
    </citation>
    <scope>NUCLEOTIDE SEQUENCE [LARGE SCALE GENOMIC DNA]</scope>
    <source>
        <strain evidence="10 11">MA1</strain>
    </source>
</reference>
<dbReference type="InterPro" id="IPR025857">
    <property type="entry name" value="MacB_PCD"/>
</dbReference>
<dbReference type="InterPro" id="IPR003838">
    <property type="entry name" value="ABC3_permease_C"/>
</dbReference>
<feature type="transmembrane region" description="Helical" evidence="7">
    <location>
        <begin position="21"/>
        <end position="45"/>
    </location>
</feature>
<feature type="transmembrane region" description="Helical" evidence="7">
    <location>
        <begin position="474"/>
        <end position="495"/>
    </location>
</feature>
<evidence type="ECO:0000256" key="4">
    <source>
        <dbReference type="ARBA" id="ARBA00022989"/>
    </source>
</evidence>
<comment type="subcellular location">
    <subcellularLocation>
        <location evidence="1">Cell membrane</location>
        <topology evidence="1">Multi-pass membrane protein</topology>
    </subcellularLocation>
</comment>
<dbReference type="RefSeq" id="WP_241514116.1">
    <property type="nucleotide sequence ID" value="NZ_JAFEJT020000039.1"/>
</dbReference>
<evidence type="ECO:0000313" key="10">
    <source>
        <dbReference type="EMBL" id="MCH9276433.1"/>
    </source>
</evidence>
<keyword evidence="2" id="KW-1003">Cell membrane</keyword>
<evidence type="ECO:0000256" key="6">
    <source>
        <dbReference type="ARBA" id="ARBA00038076"/>
    </source>
</evidence>
<dbReference type="Proteomes" id="UP000710815">
    <property type="component" value="Unassembled WGS sequence"/>
</dbReference>
<evidence type="ECO:0000256" key="2">
    <source>
        <dbReference type="ARBA" id="ARBA00022475"/>
    </source>
</evidence>
<keyword evidence="4 7" id="KW-1133">Transmembrane helix</keyword>
<dbReference type="PROSITE" id="PS51257">
    <property type="entry name" value="PROKAR_LIPOPROTEIN"/>
    <property type="match status" value="1"/>
</dbReference>
<organism evidence="10 11">
    <name type="scientific">Bifidobacterium amazonense</name>
    <dbReference type="NCBI Taxonomy" id="2809027"/>
    <lineage>
        <taxon>Bacteria</taxon>
        <taxon>Bacillati</taxon>
        <taxon>Actinomycetota</taxon>
        <taxon>Actinomycetes</taxon>
        <taxon>Bifidobacteriales</taxon>
        <taxon>Bifidobacteriaceae</taxon>
        <taxon>Bifidobacterium</taxon>
    </lineage>
</organism>
<dbReference type="InterPro" id="IPR050250">
    <property type="entry name" value="Macrolide_Exporter_MacB"/>
</dbReference>
<dbReference type="PANTHER" id="PTHR30572">
    <property type="entry name" value="MEMBRANE COMPONENT OF TRANSPORTER-RELATED"/>
    <property type="match status" value="1"/>
</dbReference>
<comment type="similarity">
    <text evidence="6">Belongs to the ABC-4 integral membrane protein family.</text>
</comment>
<evidence type="ECO:0000256" key="5">
    <source>
        <dbReference type="ARBA" id="ARBA00023136"/>
    </source>
</evidence>
<dbReference type="Pfam" id="PF02687">
    <property type="entry name" value="FtsX"/>
    <property type="match status" value="1"/>
</dbReference>
<name>A0ABS9VWI3_9BIFI</name>
<evidence type="ECO:0000259" key="8">
    <source>
        <dbReference type="Pfam" id="PF02687"/>
    </source>
</evidence>
<evidence type="ECO:0000313" key="11">
    <source>
        <dbReference type="Proteomes" id="UP000710815"/>
    </source>
</evidence>
<accession>A0ABS9VWI3</accession>